<accession>A0A387HIW3</accession>
<dbReference type="Proteomes" id="UP000271554">
    <property type="component" value="Chromosome"/>
</dbReference>
<evidence type="ECO:0000313" key="2">
    <source>
        <dbReference type="EMBL" id="AYG80790.1"/>
    </source>
</evidence>
<dbReference type="AlphaFoldDB" id="A0A387HIW3"/>
<name>A0A387HIW3_9ACTN</name>
<evidence type="ECO:0000313" key="3">
    <source>
        <dbReference type="Proteomes" id="UP000271554"/>
    </source>
</evidence>
<dbReference type="OrthoDB" id="4554814at2"/>
<protein>
    <submittedName>
        <fullName evidence="2">Uncharacterized protein</fullName>
    </submittedName>
</protein>
<gene>
    <name evidence="2" type="ORF">DWB77_02928</name>
</gene>
<evidence type="ECO:0000256" key="1">
    <source>
        <dbReference type="SAM" id="MobiDB-lite"/>
    </source>
</evidence>
<keyword evidence="3" id="KW-1185">Reference proteome</keyword>
<feature type="region of interest" description="Disordered" evidence="1">
    <location>
        <begin position="49"/>
        <end position="81"/>
    </location>
</feature>
<reference evidence="2 3" key="1">
    <citation type="submission" date="2018-10" db="EMBL/GenBank/DDBJ databases">
        <title>Relationship between Morphology and Antimicrobial Activity in Streptomyces.</title>
        <authorList>
            <person name="Kang H.J."/>
            <person name="Kim S.B."/>
        </authorList>
    </citation>
    <scope>NUCLEOTIDE SEQUENCE [LARGE SCALE GENOMIC DNA]</scope>
    <source>
        <strain evidence="2 3">BH38</strain>
    </source>
</reference>
<proteinExistence type="predicted"/>
<feature type="compositionally biased region" description="Low complexity" evidence="1">
    <location>
        <begin position="50"/>
        <end position="61"/>
    </location>
</feature>
<sequence>MRCYWDEEDTWFYFEVDATGWVIRQIELEGPGLTPVAAASLCRRAAFQTSSNSSRVRGSGSWPSHSETGIAARPCTAVRPS</sequence>
<dbReference type="KEGG" id="shun:DWB77_02928"/>
<organism evidence="2 3">
    <name type="scientific">Streptomyces hundungensis</name>
    <dbReference type="NCBI Taxonomy" id="1077946"/>
    <lineage>
        <taxon>Bacteria</taxon>
        <taxon>Bacillati</taxon>
        <taxon>Actinomycetota</taxon>
        <taxon>Actinomycetes</taxon>
        <taxon>Kitasatosporales</taxon>
        <taxon>Streptomycetaceae</taxon>
        <taxon>Streptomyces</taxon>
    </lineage>
</organism>
<dbReference type="EMBL" id="CP032698">
    <property type="protein sequence ID" value="AYG80790.1"/>
    <property type="molecule type" value="Genomic_DNA"/>
</dbReference>